<dbReference type="InterPro" id="IPR051183">
    <property type="entry name" value="U1_U11-U12_snRNP_70-35kDa"/>
</dbReference>
<name>A0A1E4SK06_9ASCO</name>
<reference evidence="9" key="1">
    <citation type="submission" date="2016-05" db="EMBL/GenBank/DDBJ databases">
        <title>Comparative genomics of biotechnologically important yeasts.</title>
        <authorList>
            <consortium name="DOE Joint Genome Institute"/>
            <person name="Riley R."/>
            <person name="Haridas S."/>
            <person name="Wolfe K.H."/>
            <person name="Lopes M.R."/>
            <person name="Hittinger C.T."/>
            <person name="Goker M."/>
            <person name="Salamov A."/>
            <person name="Wisecaver J."/>
            <person name="Long T.M."/>
            <person name="Aerts A.L."/>
            <person name="Barry K."/>
            <person name="Choi C."/>
            <person name="Clum A."/>
            <person name="Coughlan A.Y."/>
            <person name="Deshpande S."/>
            <person name="Douglass A.P."/>
            <person name="Hanson S.J."/>
            <person name="Klenk H.-P."/>
            <person name="Labutti K."/>
            <person name="Lapidus A."/>
            <person name="Lindquist E."/>
            <person name="Lipzen A."/>
            <person name="Meier-Kolthoff J.P."/>
            <person name="Ohm R.A."/>
            <person name="Otillar R.P."/>
            <person name="Pangilinan J."/>
            <person name="Peng Y."/>
            <person name="Rokas A."/>
            <person name="Rosa C.A."/>
            <person name="Scheuner C."/>
            <person name="Sibirny A.A."/>
            <person name="Slot J.C."/>
            <person name="Stielow J.B."/>
            <person name="Sun H."/>
            <person name="Kurtzman C.P."/>
            <person name="Blackwell M."/>
            <person name="Grigoriev I.V."/>
            <person name="Jeffries T.W."/>
        </authorList>
    </citation>
    <scope>NUCLEOTIDE SEQUENCE [LARGE SCALE GENOMIC DNA]</scope>
    <source>
        <strain evidence="9">NRRL Y-17324</strain>
    </source>
</reference>
<evidence type="ECO:0000259" key="7">
    <source>
        <dbReference type="PROSITE" id="PS50102"/>
    </source>
</evidence>
<gene>
    <name evidence="8" type="ORF">CANTADRAFT_39691</name>
</gene>
<evidence type="ECO:0000256" key="4">
    <source>
        <dbReference type="ARBA" id="ARBA00023274"/>
    </source>
</evidence>
<keyword evidence="2 5" id="KW-0694">RNA-binding</keyword>
<protein>
    <submittedName>
        <fullName evidence="8">RNA-binding domain-containing protein</fullName>
    </submittedName>
</protein>
<dbReference type="InterPro" id="IPR022023">
    <property type="entry name" value="U1snRNP70_N"/>
</dbReference>
<dbReference type="Proteomes" id="UP000094285">
    <property type="component" value="Unassembled WGS sequence"/>
</dbReference>
<proteinExistence type="predicted"/>
<dbReference type="PANTHER" id="PTHR13952:SF5">
    <property type="entry name" value="U1 SMALL NUCLEAR RIBONUCLEOPROTEIN 70 KDA"/>
    <property type="match status" value="1"/>
</dbReference>
<keyword evidence="9" id="KW-1185">Reference proteome</keyword>
<dbReference type="GO" id="GO:0000398">
    <property type="term" value="P:mRNA splicing, via spliceosome"/>
    <property type="evidence" value="ECO:0007669"/>
    <property type="project" value="TreeGrafter"/>
</dbReference>
<sequence>DNTKYPPNIQKLFAPRPPLPYIESTDYASETRRTSTVTPISSVKDSIKAYLQQLPQIEQEHPQPAPSEQQTKLKLSQERKKQLQQSFARQVREWNDPELLQKNEKEFMKDPYRTVFLSRLDYQLTELELSKHFSKYGVIESVRVIRDRDGKSRGYAFLVYEKDHDAAACVNELARTGLKLPVGDKTPTRSILVDIERGRIIRSWKPRRLGGGLGGRHYTKPDARGSNTASAAASGRRIHIANNPQFPT</sequence>
<evidence type="ECO:0000256" key="2">
    <source>
        <dbReference type="ARBA" id="ARBA00022884"/>
    </source>
</evidence>
<evidence type="ECO:0000256" key="6">
    <source>
        <dbReference type="SAM" id="MobiDB-lite"/>
    </source>
</evidence>
<dbReference type="InterPro" id="IPR035979">
    <property type="entry name" value="RBD_domain_sf"/>
</dbReference>
<dbReference type="SMART" id="SM00360">
    <property type="entry name" value="RRM"/>
    <property type="match status" value="1"/>
</dbReference>
<keyword evidence="4" id="KW-0687">Ribonucleoprotein</keyword>
<feature type="domain" description="RRM" evidence="7">
    <location>
        <begin position="113"/>
        <end position="198"/>
    </location>
</feature>
<dbReference type="GO" id="GO:0005685">
    <property type="term" value="C:U1 snRNP"/>
    <property type="evidence" value="ECO:0007669"/>
    <property type="project" value="TreeGrafter"/>
</dbReference>
<feature type="non-terminal residue" evidence="8">
    <location>
        <position position="1"/>
    </location>
</feature>
<evidence type="ECO:0000256" key="1">
    <source>
        <dbReference type="ARBA" id="ARBA00004123"/>
    </source>
</evidence>
<dbReference type="Pfam" id="PF00076">
    <property type="entry name" value="RRM_1"/>
    <property type="match status" value="1"/>
</dbReference>
<evidence type="ECO:0000313" key="9">
    <source>
        <dbReference type="Proteomes" id="UP000094285"/>
    </source>
</evidence>
<dbReference type="GO" id="GO:0071004">
    <property type="term" value="C:U2-type prespliceosome"/>
    <property type="evidence" value="ECO:0007669"/>
    <property type="project" value="TreeGrafter"/>
</dbReference>
<dbReference type="AlphaFoldDB" id="A0A1E4SK06"/>
<feature type="region of interest" description="Disordered" evidence="6">
    <location>
        <begin position="55"/>
        <end position="76"/>
    </location>
</feature>
<evidence type="ECO:0000313" key="8">
    <source>
        <dbReference type="EMBL" id="ODV79834.1"/>
    </source>
</evidence>
<dbReference type="GeneID" id="30982950"/>
<evidence type="ECO:0000256" key="5">
    <source>
        <dbReference type="PROSITE-ProRule" id="PRU00176"/>
    </source>
</evidence>
<organism evidence="8 9">
    <name type="scientific">Suhomyces tanzawaensis NRRL Y-17324</name>
    <dbReference type="NCBI Taxonomy" id="984487"/>
    <lineage>
        <taxon>Eukaryota</taxon>
        <taxon>Fungi</taxon>
        <taxon>Dikarya</taxon>
        <taxon>Ascomycota</taxon>
        <taxon>Saccharomycotina</taxon>
        <taxon>Pichiomycetes</taxon>
        <taxon>Debaryomycetaceae</taxon>
        <taxon>Suhomyces</taxon>
    </lineage>
</organism>
<dbReference type="Pfam" id="PF12220">
    <property type="entry name" value="U1snRNP70_N"/>
    <property type="match status" value="1"/>
</dbReference>
<dbReference type="PROSITE" id="PS50102">
    <property type="entry name" value="RRM"/>
    <property type="match status" value="1"/>
</dbReference>
<dbReference type="OrthoDB" id="4207594at2759"/>
<dbReference type="GO" id="GO:0003729">
    <property type="term" value="F:mRNA binding"/>
    <property type="evidence" value="ECO:0007669"/>
    <property type="project" value="TreeGrafter"/>
</dbReference>
<accession>A0A1E4SK06</accession>
<dbReference type="InterPro" id="IPR000504">
    <property type="entry name" value="RRM_dom"/>
</dbReference>
<feature type="region of interest" description="Disordered" evidence="6">
    <location>
        <begin position="212"/>
        <end position="235"/>
    </location>
</feature>
<comment type="subcellular location">
    <subcellularLocation>
        <location evidence="1">Nucleus</location>
    </subcellularLocation>
</comment>
<dbReference type="GO" id="GO:0071011">
    <property type="term" value="C:precatalytic spliceosome"/>
    <property type="evidence" value="ECO:0007669"/>
    <property type="project" value="TreeGrafter"/>
</dbReference>
<dbReference type="PANTHER" id="PTHR13952">
    <property type="entry name" value="U1 SMALL NUCLEAR RIBONUCLEOPROTEIN 70 KD"/>
    <property type="match status" value="1"/>
</dbReference>
<evidence type="ECO:0000256" key="3">
    <source>
        <dbReference type="ARBA" id="ARBA00023242"/>
    </source>
</evidence>
<feature type="region of interest" description="Disordered" evidence="6">
    <location>
        <begin position="1"/>
        <end position="20"/>
    </location>
</feature>
<feature type="non-terminal residue" evidence="8">
    <location>
        <position position="248"/>
    </location>
</feature>
<dbReference type="SUPFAM" id="SSF54928">
    <property type="entry name" value="RNA-binding domain, RBD"/>
    <property type="match status" value="1"/>
</dbReference>
<dbReference type="STRING" id="984487.A0A1E4SK06"/>
<dbReference type="Gene3D" id="3.30.70.330">
    <property type="match status" value="1"/>
</dbReference>
<dbReference type="GO" id="GO:0030619">
    <property type="term" value="F:U1 snRNA binding"/>
    <property type="evidence" value="ECO:0007669"/>
    <property type="project" value="TreeGrafter"/>
</dbReference>
<dbReference type="RefSeq" id="XP_020064956.1">
    <property type="nucleotide sequence ID" value="XM_020208814.1"/>
</dbReference>
<dbReference type="EMBL" id="KV453911">
    <property type="protein sequence ID" value="ODV79834.1"/>
    <property type="molecule type" value="Genomic_DNA"/>
</dbReference>
<dbReference type="InterPro" id="IPR012677">
    <property type="entry name" value="Nucleotide-bd_a/b_plait_sf"/>
</dbReference>
<keyword evidence="3" id="KW-0539">Nucleus</keyword>